<evidence type="ECO:0000313" key="2">
    <source>
        <dbReference type="Proteomes" id="UP000808146"/>
    </source>
</evidence>
<comment type="caution">
    <text evidence="1">The sequence shown here is derived from an EMBL/GenBank/DDBJ whole genome shotgun (WGS) entry which is preliminary data.</text>
</comment>
<protein>
    <submittedName>
        <fullName evidence="1">Uncharacterized protein</fullName>
    </submittedName>
</protein>
<dbReference type="AlphaFoldDB" id="A0A9D7LKN0"/>
<accession>A0A9D7LKN0</accession>
<evidence type="ECO:0000313" key="1">
    <source>
        <dbReference type="EMBL" id="MBK8889582.1"/>
    </source>
</evidence>
<proteinExistence type="predicted"/>
<dbReference type="Proteomes" id="UP000808146">
    <property type="component" value="Unassembled WGS sequence"/>
</dbReference>
<gene>
    <name evidence="1" type="ORF">IPN75_03905</name>
</gene>
<name>A0A9D7LKN0_9RHOO</name>
<organism evidence="1 2">
    <name type="scientific">Candidatus Dechloromonas phosphorivorans</name>
    <dbReference type="NCBI Taxonomy" id="2899244"/>
    <lineage>
        <taxon>Bacteria</taxon>
        <taxon>Pseudomonadati</taxon>
        <taxon>Pseudomonadota</taxon>
        <taxon>Betaproteobacteria</taxon>
        <taxon>Rhodocyclales</taxon>
        <taxon>Azonexaceae</taxon>
        <taxon>Dechloromonas</taxon>
    </lineage>
</organism>
<reference evidence="1" key="1">
    <citation type="submission" date="2020-10" db="EMBL/GenBank/DDBJ databases">
        <title>Connecting structure to function with the recovery of over 1000 high-quality activated sludge metagenome-assembled genomes encoding full-length rRNA genes using long-read sequencing.</title>
        <authorList>
            <person name="Singleton C.M."/>
            <person name="Petriglieri F."/>
            <person name="Kristensen J.M."/>
            <person name="Kirkegaard R.H."/>
            <person name="Michaelsen T.Y."/>
            <person name="Andersen M.H."/>
            <person name="Karst S.M."/>
            <person name="Dueholm M.S."/>
            <person name="Nielsen P.H."/>
            <person name="Albertsen M."/>
        </authorList>
    </citation>
    <scope>NUCLEOTIDE SEQUENCE</scope>
    <source>
        <strain evidence="1">OdNE_18-Q3-R46-58_BAT3C.305</strain>
    </source>
</reference>
<sequence length="244" mass="27434">MQRPWTDMAFLNKVIPLAAATVLFGQGLAAETAERQFEALTGLPDASLQTMAGQVVEVEVDLLASSGFTVEIVGERAAARYRMAFNQIAEGWSWQPLADPAVDDYYRYKFLPLQSVAVERGEYAHEDKIGVTQQMKVTWRYDYFLAFDNLYDFYPRSVDDDAGFSADLPAGAAANLGMRVRARLIEPVISESTTFWKATHGKPTDFTLKKRYLIAVLDEVYFVDTKSDRIHCRIPRGAEHCSAR</sequence>
<dbReference type="EMBL" id="JADKBR010000003">
    <property type="protein sequence ID" value="MBK8889582.1"/>
    <property type="molecule type" value="Genomic_DNA"/>
</dbReference>